<name>E0TC43_PARBH</name>
<reference evidence="2 3" key="2">
    <citation type="journal article" date="2011" name="J. Bacteriol.">
        <title>Complete genome sequence of strain HTCC2503T of Parvularcula bermudensis, the type species of the order "Parvularculales" in the class Alphaproteobacteria.</title>
        <authorList>
            <person name="Oh H.M."/>
            <person name="Kang I."/>
            <person name="Vergin K.L."/>
            <person name="Kang D."/>
            <person name="Rhee K.H."/>
            <person name="Giovannoni S.J."/>
            <person name="Cho J.C."/>
        </authorList>
    </citation>
    <scope>NUCLEOTIDE SEQUENCE [LARGE SCALE GENOMIC DNA]</scope>
    <source>
        <strain evidence="3">ATCC BAA-594 / HTCC2503 / KCTC 12087</strain>
    </source>
</reference>
<feature type="coiled-coil region" evidence="1">
    <location>
        <begin position="317"/>
        <end position="420"/>
    </location>
</feature>
<protein>
    <submittedName>
        <fullName evidence="2">Uncharacterized protein</fullName>
    </submittedName>
</protein>
<dbReference type="KEGG" id="pbr:PB2503_11269"/>
<gene>
    <name evidence="2" type="ordered locus">PB2503_11269</name>
</gene>
<sequence>MKGRRNIGQGLEGGESTMDIQPFKALLRYRQHQFDQEATAPIAAAMSSATPISRFPLGEGFSLFNVNAGPINLTDDALFADALGPFTDALDLAESVERAAISERDAAVATRDDLLLKLSLAEDVVAAQAEVLFYEGVLFGAEAAQAAAELALDGGILALAAAQEAVDFAEDALNEAIDLANILLDAVDEGAVLAAEAAVAAAEVAFNLAADAADVALDIYVGAAATVDFFAGIFGDAIRTVIDGVVSAAAATRNTALSALNAAQNAVDDARDSVDYYQDQYDNAPFYEKAYWGPLLLGAQGVLAAAQVARDTAQLAYNGANAAYQEARDAQEAVQDEIDSLQNLNLAEQAEAQAANALASAEQALDAAEADFAAAAAAAAEAVQDVEIREAEFDTAVAALAAAEREVGQFQAEVDRIILEEVRPAQAALTQAQLDEADAQEAADDSGLFSGEVTPATVAAVLAELGLAEAEVLALDAAVVTAGLGVEAAEFALEQARMTLGIPDFDINLSVGLEAFLEAAIEISRGDTDAGESAFSGALVFDLDLLYDLNADGFFVSPDGETVIDLEEEPLALEGLAEAQISIPLFGTVIEPTPEAVVDVA</sequence>
<evidence type="ECO:0000313" key="2">
    <source>
        <dbReference type="EMBL" id="ADM10301.1"/>
    </source>
</evidence>
<dbReference type="STRING" id="314260.PB2503_11269"/>
<dbReference type="HOGENOM" id="CLU_454033_0_0_5"/>
<dbReference type="EMBL" id="CP002156">
    <property type="protein sequence ID" value="ADM10301.1"/>
    <property type="molecule type" value="Genomic_DNA"/>
</dbReference>
<accession>E0TC43</accession>
<dbReference type="Proteomes" id="UP000001302">
    <property type="component" value="Chromosome"/>
</dbReference>
<reference evidence="3" key="1">
    <citation type="submission" date="2010-08" db="EMBL/GenBank/DDBJ databases">
        <title>Genome sequence of Parvularcula bermudensis HTCC2503.</title>
        <authorList>
            <person name="Kang D.-M."/>
            <person name="Oh H.-M."/>
            <person name="Cho J.-C."/>
        </authorList>
    </citation>
    <scope>NUCLEOTIDE SEQUENCE [LARGE SCALE GENOMIC DNA]</scope>
    <source>
        <strain evidence="3">ATCC BAA-594 / HTCC2503 / KCTC 12087</strain>
    </source>
</reference>
<keyword evidence="3" id="KW-1185">Reference proteome</keyword>
<keyword evidence="1" id="KW-0175">Coiled coil</keyword>
<organism evidence="2 3">
    <name type="scientific">Parvularcula bermudensis (strain ATCC BAA-594 / HTCC2503 / KCTC 12087)</name>
    <dbReference type="NCBI Taxonomy" id="314260"/>
    <lineage>
        <taxon>Bacteria</taxon>
        <taxon>Pseudomonadati</taxon>
        <taxon>Pseudomonadota</taxon>
        <taxon>Alphaproteobacteria</taxon>
        <taxon>Parvularculales</taxon>
        <taxon>Parvularculaceae</taxon>
        <taxon>Parvularcula</taxon>
    </lineage>
</organism>
<evidence type="ECO:0000313" key="3">
    <source>
        <dbReference type="Proteomes" id="UP000001302"/>
    </source>
</evidence>
<proteinExistence type="predicted"/>
<dbReference type="AlphaFoldDB" id="E0TC43"/>
<evidence type="ECO:0000256" key="1">
    <source>
        <dbReference type="SAM" id="Coils"/>
    </source>
</evidence>